<dbReference type="InParanoid" id="B9S6T7"/>
<dbReference type="eggNOG" id="KOG0010">
    <property type="taxonomic scope" value="Eukaryota"/>
</dbReference>
<evidence type="ECO:0000259" key="3">
    <source>
        <dbReference type="PROSITE" id="PS50053"/>
    </source>
</evidence>
<reference evidence="5" key="1">
    <citation type="journal article" date="2010" name="Nat. Biotechnol.">
        <title>Draft genome sequence of the oilseed species Ricinus communis.</title>
        <authorList>
            <person name="Chan A.P."/>
            <person name="Crabtree J."/>
            <person name="Zhao Q."/>
            <person name="Lorenzi H."/>
            <person name="Orvis J."/>
            <person name="Puiu D."/>
            <person name="Melake-Berhan A."/>
            <person name="Jones K.M."/>
            <person name="Redman J."/>
            <person name="Chen G."/>
            <person name="Cahoon E.B."/>
            <person name="Gedil M."/>
            <person name="Stanke M."/>
            <person name="Haas B.J."/>
            <person name="Wortman J.R."/>
            <person name="Fraser-Liggett C.M."/>
            <person name="Ravel J."/>
            <person name="Rabinowicz P.D."/>
        </authorList>
    </citation>
    <scope>NUCLEOTIDE SEQUENCE [LARGE SCALE GENOMIC DNA]</scope>
    <source>
        <strain evidence="5">cv. Hale</strain>
    </source>
</reference>
<feature type="region of interest" description="Disordered" evidence="1">
    <location>
        <begin position="295"/>
        <end position="357"/>
    </location>
</feature>
<dbReference type="PROSITE" id="PS50030">
    <property type="entry name" value="UBA"/>
    <property type="match status" value="1"/>
</dbReference>
<dbReference type="STRING" id="3988.B9S6T7"/>
<evidence type="ECO:0000259" key="2">
    <source>
        <dbReference type="PROSITE" id="PS50030"/>
    </source>
</evidence>
<dbReference type="InterPro" id="IPR029071">
    <property type="entry name" value="Ubiquitin-like_domsf"/>
</dbReference>
<dbReference type="FunCoup" id="B9S6T7">
    <property type="interactions" value="3565"/>
</dbReference>
<accession>B9S6T7</accession>
<feature type="domain" description="UBA" evidence="2">
    <location>
        <begin position="501"/>
        <end position="545"/>
    </location>
</feature>
<dbReference type="GO" id="GO:0006511">
    <property type="term" value="P:ubiquitin-dependent protein catabolic process"/>
    <property type="evidence" value="ECO:0000318"/>
    <property type="project" value="GO_Central"/>
</dbReference>
<dbReference type="CDD" id="cd16106">
    <property type="entry name" value="Ubl_Dsk2p_like"/>
    <property type="match status" value="1"/>
</dbReference>
<feature type="region of interest" description="Disordered" evidence="1">
    <location>
        <begin position="1"/>
        <end position="20"/>
    </location>
</feature>
<dbReference type="InterPro" id="IPR009060">
    <property type="entry name" value="UBA-like_sf"/>
</dbReference>
<feature type="region of interest" description="Disordered" evidence="1">
    <location>
        <begin position="96"/>
        <end position="122"/>
    </location>
</feature>
<dbReference type="SMART" id="SM00213">
    <property type="entry name" value="UBQ"/>
    <property type="match status" value="1"/>
</dbReference>
<dbReference type="AlphaFoldDB" id="B9S6T7"/>
<dbReference type="Gene3D" id="3.10.20.90">
    <property type="entry name" value="Phosphatidylinositol 3-kinase Catalytic Subunit, Chain A, domain 1"/>
    <property type="match status" value="1"/>
</dbReference>
<feature type="compositionally biased region" description="Polar residues" evidence="1">
    <location>
        <begin position="295"/>
        <end position="318"/>
    </location>
</feature>
<feature type="domain" description="Ubiquitin-like" evidence="3">
    <location>
        <begin position="19"/>
        <end position="88"/>
    </location>
</feature>
<dbReference type="SUPFAM" id="SSF46934">
    <property type="entry name" value="UBA-like"/>
    <property type="match status" value="1"/>
</dbReference>
<dbReference type="InterPro" id="IPR019956">
    <property type="entry name" value="Ubiquitin_dom"/>
</dbReference>
<evidence type="ECO:0000256" key="1">
    <source>
        <dbReference type="SAM" id="MobiDB-lite"/>
    </source>
</evidence>
<feature type="compositionally biased region" description="Polar residues" evidence="1">
    <location>
        <begin position="103"/>
        <end position="118"/>
    </location>
</feature>
<evidence type="ECO:0000313" key="4">
    <source>
        <dbReference type="EMBL" id="EEF40693.1"/>
    </source>
</evidence>
<dbReference type="FunFam" id="3.10.20.90:FF:000183">
    <property type="entry name" value="Ubiquitin domain-containing protein DSK2b"/>
    <property type="match status" value="1"/>
</dbReference>
<dbReference type="SUPFAM" id="SSF54236">
    <property type="entry name" value="Ubiquitin-like"/>
    <property type="match status" value="1"/>
</dbReference>
<dbReference type="OrthoDB" id="267397at2759"/>
<dbReference type="FunFam" id="1.10.260.100:FF:000005">
    <property type="entry name" value="Ubiquitin domain-containing protein DSK2b"/>
    <property type="match status" value="1"/>
</dbReference>
<dbReference type="Proteomes" id="UP000008311">
    <property type="component" value="Unassembled WGS sequence"/>
</dbReference>
<dbReference type="Pfam" id="PF23195">
    <property type="entry name" value="UBQLN1"/>
    <property type="match status" value="2"/>
</dbReference>
<dbReference type="PRINTS" id="PR00348">
    <property type="entry name" value="UBIQUITIN"/>
</dbReference>
<dbReference type="SMART" id="SM00165">
    <property type="entry name" value="UBA"/>
    <property type="match status" value="1"/>
</dbReference>
<dbReference type="InterPro" id="IPR015940">
    <property type="entry name" value="UBA"/>
</dbReference>
<evidence type="ECO:0000313" key="5">
    <source>
        <dbReference type="Proteomes" id="UP000008311"/>
    </source>
</evidence>
<dbReference type="GO" id="GO:0031593">
    <property type="term" value="F:polyubiquitin modification-dependent protein binding"/>
    <property type="evidence" value="ECO:0000318"/>
    <property type="project" value="GO_Central"/>
</dbReference>
<dbReference type="PANTHER" id="PTHR10677:SF53">
    <property type="entry name" value="UBIQUILIN-RELATED"/>
    <property type="match status" value="1"/>
</dbReference>
<dbReference type="PANTHER" id="PTHR10677">
    <property type="entry name" value="UBIQUILIN"/>
    <property type="match status" value="1"/>
</dbReference>
<dbReference type="CDD" id="cd14399">
    <property type="entry name" value="UBA_PLICs"/>
    <property type="match status" value="1"/>
</dbReference>
<dbReference type="EMBL" id="EQ973882">
    <property type="protein sequence ID" value="EEF40693.1"/>
    <property type="molecule type" value="Genomic_DNA"/>
</dbReference>
<dbReference type="Pfam" id="PF00627">
    <property type="entry name" value="UBA"/>
    <property type="match status" value="1"/>
</dbReference>
<dbReference type="Gene3D" id="1.10.8.10">
    <property type="entry name" value="DNA helicase RuvA subunit, C-terminal domain"/>
    <property type="match status" value="1"/>
</dbReference>
<dbReference type="SMART" id="SM00727">
    <property type="entry name" value="STI1"/>
    <property type="match status" value="4"/>
</dbReference>
<dbReference type="GO" id="GO:0005634">
    <property type="term" value="C:nucleus"/>
    <property type="evidence" value="ECO:0007669"/>
    <property type="project" value="UniProtKB-ARBA"/>
</dbReference>
<dbReference type="InterPro" id="IPR000626">
    <property type="entry name" value="Ubiquitin-like_dom"/>
</dbReference>
<keyword evidence="5" id="KW-1185">Reference proteome</keyword>
<dbReference type="Gene3D" id="1.10.260.100">
    <property type="match status" value="1"/>
</dbReference>
<dbReference type="Pfam" id="PF00240">
    <property type="entry name" value="ubiquitin"/>
    <property type="match status" value="1"/>
</dbReference>
<dbReference type="PROSITE" id="PS50053">
    <property type="entry name" value="UBIQUITIN_2"/>
    <property type="match status" value="1"/>
</dbReference>
<dbReference type="KEGG" id="rcu:8268761"/>
<dbReference type="GO" id="GO:0005829">
    <property type="term" value="C:cytosol"/>
    <property type="evidence" value="ECO:0000318"/>
    <property type="project" value="GO_Central"/>
</dbReference>
<name>B9S6T7_RICCO</name>
<dbReference type="InterPro" id="IPR006636">
    <property type="entry name" value="STI1_HS-bd"/>
</dbReference>
<proteinExistence type="predicted"/>
<gene>
    <name evidence="4" type="ORF">RCOM_0873810</name>
</gene>
<organism evidence="4 5">
    <name type="scientific">Ricinus communis</name>
    <name type="common">Castor bean</name>
    <dbReference type="NCBI Taxonomy" id="3988"/>
    <lineage>
        <taxon>Eukaryota</taxon>
        <taxon>Viridiplantae</taxon>
        <taxon>Streptophyta</taxon>
        <taxon>Embryophyta</taxon>
        <taxon>Tracheophyta</taxon>
        <taxon>Spermatophyta</taxon>
        <taxon>Magnoliopsida</taxon>
        <taxon>eudicotyledons</taxon>
        <taxon>Gunneridae</taxon>
        <taxon>Pentapetalae</taxon>
        <taxon>rosids</taxon>
        <taxon>fabids</taxon>
        <taxon>Malpighiales</taxon>
        <taxon>Euphorbiaceae</taxon>
        <taxon>Acalyphoideae</taxon>
        <taxon>Acalypheae</taxon>
        <taxon>Ricinus</taxon>
    </lineage>
</organism>
<dbReference type="OMA" id="MDNPITQ"/>
<feature type="region of interest" description="Disordered" evidence="1">
    <location>
        <begin position="455"/>
        <end position="474"/>
    </location>
</feature>
<sequence length="548" mass="58371">MGGGNGASVDESSNGGDEVNVNIRCSNGSKFSVGISLSESVETFKTVLAGKCDVPADQQRLIYKGRILKDDQTLQSYGLEADHTVHLVRGFAPAAAANTAPPSNTGGSNPASTNTRAVGSNEGGALGGSDLGLFPGMRLNGLGGSAGLFGAGLPEFEQVQQQLTRNPNIMREIMNTPVVQNLMNNPEIMRNLIMNNPQMREIIDRNPELAHILNDPSTLRQTLEAARNPELMREMMRNTDRAMSNIESSPEGFNMLRRMYETVQEPFLNATTMAGNTGGDSANPFAALLGNQAGNQASDATTNPSIASSESTTGSPAPNTNPLPNPWTATGTGGALNNTARSSNTGDARPQTPVGLGGLGLPEFDSMFGAMPDSNVMSQMLQNPAISQMMQSLLSNPQYMNQMLGSNPQFRSMLDSNSQFREMMQNPEFLRQLTSPETMQQLLTFQQALLSQFGRQQSNQEPGQTGAGTGTPNNMGLDMLMNMFGGLGAGSLAVPNRSNVPPEELYATQLSQLQEMGFFDTQENIRALIATAGNVHAAVERLLGNSGQ</sequence>
<protein>
    <submittedName>
        <fullName evidence="4">Plant ubiquilin, putative</fullName>
    </submittedName>
</protein>
<dbReference type="FunFam" id="1.10.8.10:FF:000042">
    <property type="entry name" value="Ubiquitin domain-containing protein DSK2b"/>
    <property type="match status" value="1"/>
</dbReference>
<dbReference type="InterPro" id="IPR015496">
    <property type="entry name" value="Ubiquilin"/>
</dbReference>